<proteinExistence type="predicted"/>
<dbReference type="EMBL" id="CP011125">
    <property type="protein sequence ID" value="AKF11352.1"/>
    <property type="molecule type" value="Genomic_DNA"/>
</dbReference>
<evidence type="ECO:0000313" key="3">
    <source>
        <dbReference type="Proteomes" id="UP000034883"/>
    </source>
</evidence>
<reference evidence="2 3" key="1">
    <citation type="submission" date="2015-03" db="EMBL/GenBank/DDBJ databases">
        <title>Genome assembly of Sandaracinus amylolyticus DSM 53668.</title>
        <authorList>
            <person name="Sharma G."/>
            <person name="Subramanian S."/>
        </authorList>
    </citation>
    <scope>NUCLEOTIDE SEQUENCE [LARGE SCALE GENOMIC DNA]</scope>
    <source>
        <strain evidence="2 3">DSM 53668</strain>
    </source>
</reference>
<organism evidence="2 3">
    <name type="scientific">Sandaracinus amylolyticus</name>
    <dbReference type="NCBI Taxonomy" id="927083"/>
    <lineage>
        <taxon>Bacteria</taxon>
        <taxon>Pseudomonadati</taxon>
        <taxon>Myxococcota</taxon>
        <taxon>Polyangia</taxon>
        <taxon>Polyangiales</taxon>
        <taxon>Sandaracinaceae</taxon>
        <taxon>Sandaracinus</taxon>
    </lineage>
</organism>
<protein>
    <submittedName>
        <fullName evidence="2">Uncharacterized protein</fullName>
    </submittedName>
</protein>
<gene>
    <name evidence="2" type="ORF">DB32_008501</name>
</gene>
<keyword evidence="1" id="KW-0732">Signal</keyword>
<dbReference type="KEGG" id="samy:DB32_008501"/>
<evidence type="ECO:0000256" key="1">
    <source>
        <dbReference type="SAM" id="SignalP"/>
    </source>
</evidence>
<accession>A0A0F6WAA3</accession>
<sequence>MIARALIALAMLLLAPSLVHAQDESIARRAMPVRFEAGAAHVDAEASDLADAALRRRLSSGLPQTLVTRVYAFQGESTTPIAIGVRSCRITHDPWGLTYRVQIQTESSDRSETMRSVEQVIDACLDLRALRVGRARDWAPSRGQSVWLAAIVELNPLSPDTVHRIRRWLARPDGAGVEGDAFFGSFVSLFVNRRIGEAERTIRYRSAAEVRVP</sequence>
<name>A0A0F6WAA3_9BACT</name>
<dbReference type="RefSeq" id="WP_053238227.1">
    <property type="nucleotide sequence ID" value="NZ_CP011125.1"/>
</dbReference>
<keyword evidence="3" id="KW-1185">Reference proteome</keyword>
<dbReference type="STRING" id="927083.DB32_008501"/>
<dbReference type="OrthoDB" id="5507386at2"/>
<feature type="chain" id="PRO_5002511907" evidence="1">
    <location>
        <begin position="22"/>
        <end position="213"/>
    </location>
</feature>
<dbReference type="Proteomes" id="UP000034883">
    <property type="component" value="Chromosome"/>
</dbReference>
<feature type="signal peptide" evidence="1">
    <location>
        <begin position="1"/>
        <end position="21"/>
    </location>
</feature>
<evidence type="ECO:0000313" key="2">
    <source>
        <dbReference type="EMBL" id="AKF11352.1"/>
    </source>
</evidence>
<dbReference type="AlphaFoldDB" id="A0A0F6WAA3"/>